<dbReference type="AlphaFoldDB" id="A0A085WSG3"/>
<name>A0A085WSG3_9BACT</name>
<gene>
    <name evidence="1" type="ORF">DB31_5668</name>
</gene>
<dbReference type="InterPro" id="IPR011250">
    <property type="entry name" value="OMP/PagP_B-barrel"/>
</dbReference>
<evidence type="ECO:0000313" key="2">
    <source>
        <dbReference type="Proteomes" id="UP000028725"/>
    </source>
</evidence>
<reference evidence="1 2" key="1">
    <citation type="submission" date="2014-04" db="EMBL/GenBank/DDBJ databases">
        <title>Genome assembly of Hyalangium minutum DSM 14724.</title>
        <authorList>
            <person name="Sharma G."/>
            <person name="Subramanian S."/>
        </authorList>
    </citation>
    <scope>NUCLEOTIDE SEQUENCE [LARGE SCALE GENOMIC DNA]</scope>
    <source>
        <strain evidence="1 2">DSM 14724</strain>
    </source>
</reference>
<proteinExistence type="predicted"/>
<keyword evidence="2" id="KW-1185">Reference proteome</keyword>
<dbReference type="STRING" id="394096.DB31_5668"/>
<evidence type="ECO:0000313" key="1">
    <source>
        <dbReference type="EMBL" id="KFE70626.1"/>
    </source>
</evidence>
<sequence>MQGGWRHVSNSTFYDTYYALPENQGLARAPQSRGGPLGIGTFAYSITDLIEVGIDLFALAEQPQLANQPQLTTWAYGALLGLRFQGWLDIGPEGTVPFLGILTGPMLATATFKDQPPRETLSQAWGGSAGATMHLSPQWGLTVEFRQVFARGAVGRTDQKFGSFNAGGSWLTVGVNYAFPPDTGPASRSSF</sequence>
<accession>A0A085WSG3</accession>
<protein>
    <recommendedName>
        <fullName evidence="3">Outer membrane protein beta-barrel domain-containing protein</fullName>
    </recommendedName>
</protein>
<dbReference type="Proteomes" id="UP000028725">
    <property type="component" value="Unassembled WGS sequence"/>
</dbReference>
<comment type="caution">
    <text evidence="1">The sequence shown here is derived from an EMBL/GenBank/DDBJ whole genome shotgun (WGS) entry which is preliminary data.</text>
</comment>
<organism evidence="1 2">
    <name type="scientific">Hyalangium minutum</name>
    <dbReference type="NCBI Taxonomy" id="394096"/>
    <lineage>
        <taxon>Bacteria</taxon>
        <taxon>Pseudomonadati</taxon>
        <taxon>Myxococcota</taxon>
        <taxon>Myxococcia</taxon>
        <taxon>Myxococcales</taxon>
        <taxon>Cystobacterineae</taxon>
        <taxon>Archangiaceae</taxon>
        <taxon>Hyalangium</taxon>
    </lineage>
</organism>
<dbReference type="EMBL" id="JMCB01000003">
    <property type="protein sequence ID" value="KFE70626.1"/>
    <property type="molecule type" value="Genomic_DNA"/>
</dbReference>
<evidence type="ECO:0008006" key="3">
    <source>
        <dbReference type="Google" id="ProtNLM"/>
    </source>
</evidence>
<dbReference type="SUPFAM" id="SSF56925">
    <property type="entry name" value="OMPA-like"/>
    <property type="match status" value="1"/>
</dbReference>